<sequence>MDHTWISGNSIVVVAAADRVATYGLDWEQAVRLLPSIDTPDLHGWLRAHGDTNVLVVPGDGCPAALRALPHREICIPALEFALFATVLSARPPRPCAPVIAAGPAA</sequence>
<evidence type="ECO:0000313" key="1">
    <source>
        <dbReference type="EMBL" id="QLY33371.1"/>
    </source>
</evidence>
<organism evidence="1 2">
    <name type="scientific">Nocardia huaxiensis</name>
    <dbReference type="NCBI Taxonomy" id="2755382"/>
    <lineage>
        <taxon>Bacteria</taxon>
        <taxon>Bacillati</taxon>
        <taxon>Actinomycetota</taxon>
        <taxon>Actinomycetes</taxon>
        <taxon>Mycobacteriales</taxon>
        <taxon>Nocardiaceae</taxon>
        <taxon>Nocardia</taxon>
    </lineage>
</organism>
<keyword evidence="2" id="KW-1185">Reference proteome</keyword>
<accession>A0A7D6VEE0</accession>
<evidence type="ECO:0000313" key="2">
    <source>
        <dbReference type="Proteomes" id="UP000515512"/>
    </source>
</evidence>
<dbReference type="AlphaFoldDB" id="A0A7D6VEE0"/>
<reference evidence="1 2" key="1">
    <citation type="submission" date="2020-07" db="EMBL/GenBank/DDBJ databases">
        <authorList>
            <person name="Zhuang K."/>
            <person name="Ran Y."/>
        </authorList>
    </citation>
    <scope>NUCLEOTIDE SEQUENCE [LARGE SCALE GENOMIC DNA]</scope>
    <source>
        <strain evidence="1 2">WCH-YHL-001</strain>
    </source>
</reference>
<name>A0A7D6VEE0_9NOCA</name>
<dbReference type="KEGG" id="nhu:H0264_15055"/>
<dbReference type="EMBL" id="CP059399">
    <property type="protein sequence ID" value="QLY33371.1"/>
    <property type="molecule type" value="Genomic_DNA"/>
</dbReference>
<dbReference type="RefSeq" id="WP_181584535.1">
    <property type="nucleotide sequence ID" value="NZ_CP059399.1"/>
</dbReference>
<proteinExistence type="predicted"/>
<gene>
    <name evidence="1" type="ORF">H0264_15055</name>
</gene>
<dbReference type="Proteomes" id="UP000515512">
    <property type="component" value="Chromosome"/>
</dbReference>
<protein>
    <submittedName>
        <fullName evidence="1">Uncharacterized protein</fullName>
    </submittedName>
</protein>